<dbReference type="InterPro" id="IPR026055">
    <property type="entry name" value="FAR"/>
</dbReference>
<evidence type="ECO:0000256" key="9">
    <source>
        <dbReference type="ARBA" id="ARBA00023136"/>
    </source>
</evidence>
<gene>
    <name evidence="14" type="ORF">FF38_11565</name>
</gene>
<dbReference type="InterPro" id="IPR033640">
    <property type="entry name" value="FAR_C"/>
</dbReference>
<dbReference type="InterPro" id="IPR036291">
    <property type="entry name" value="NAD(P)-bd_dom_sf"/>
</dbReference>
<feature type="domain" description="Fatty acyl-CoA reductase C-terminal" evidence="12">
    <location>
        <begin position="890"/>
        <end position="982"/>
    </location>
</feature>
<evidence type="ECO:0000313" key="15">
    <source>
        <dbReference type="Proteomes" id="UP000037069"/>
    </source>
</evidence>
<dbReference type="Gene3D" id="3.40.50.720">
    <property type="entry name" value="NAD(P)-binding Rossmann-like Domain"/>
    <property type="match status" value="1"/>
</dbReference>
<feature type="domain" description="Thioester reductase (TE)" evidence="13">
    <location>
        <begin position="18"/>
        <end position="286"/>
    </location>
</feature>
<feature type="transmembrane region" description="Helical" evidence="11">
    <location>
        <begin position="355"/>
        <end position="375"/>
    </location>
</feature>
<feature type="transmembrane region" description="Helical" evidence="11">
    <location>
        <begin position="638"/>
        <end position="658"/>
    </location>
</feature>
<dbReference type="GO" id="GO:0035336">
    <property type="term" value="P:long-chain fatty-acyl-CoA metabolic process"/>
    <property type="evidence" value="ECO:0007669"/>
    <property type="project" value="TreeGrafter"/>
</dbReference>
<evidence type="ECO:0000256" key="3">
    <source>
        <dbReference type="ARBA" id="ARBA00022516"/>
    </source>
</evidence>
<organism evidence="14 15">
    <name type="scientific">Lucilia cuprina</name>
    <name type="common">Green bottle fly</name>
    <name type="synonym">Australian sheep blowfly</name>
    <dbReference type="NCBI Taxonomy" id="7375"/>
    <lineage>
        <taxon>Eukaryota</taxon>
        <taxon>Metazoa</taxon>
        <taxon>Ecdysozoa</taxon>
        <taxon>Arthropoda</taxon>
        <taxon>Hexapoda</taxon>
        <taxon>Insecta</taxon>
        <taxon>Pterygota</taxon>
        <taxon>Neoptera</taxon>
        <taxon>Endopterygota</taxon>
        <taxon>Diptera</taxon>
        <taxon>Brachycera</taxon>
        <taxon>Muscomorpha</taxon>
        <taxon>Oestroidea</taxon>
        <taxon>Calliphoridae</taxon>
        <taxon>Luciliinae</taxon>
        <taxon>Lucilia</taxon>
    </lineage>
</organism>
<comment type="caution">
    <text evidence="14">The sequence shown here is derived from an EMBL/GenBank/DDBJ whole genome shotgun (WGS) entry which is preliminary data.</text>
</comment>
<evidence type="ECO:0000259" key="12">
    <source>
        <dbReference type="Pfam" id="PF03015"/>
    </source>
</evidence>
<comment type="similarity">
    <text evidence="2 11">Belongs to the fatty acyl-CoA reductase family.</text>
</comment>
<keyword evidence="7 11" id="KW-0560">Oxidoreductase</keyword>
<dbReference type="Pfam" id="PF03015">
    <property type="entry name" value="Sterile"/>
    <property type="match status" value="3"/>
</dbReference>
<evidence type="ECO:0000256" key="7">
    <source>
        <dbReference type="ARBA" id="ARBA00023002"/>
    </source>
</evidence>
<keyword evidence="5 11" id="KW-0521">NADP</keyword>
<dbReference type="FunFam" id="3.40.50.720:FF:000143">
    <property type="entry name" value="Fatty acyl-CoA reductase"/>
    <property type="match status" value="1"/>
</dbReference>
<dbReference type="EMBL" id="JRES01000655">
    <property type="protein sequence ID" value="KNC29497.1"/>
    <property type="molecule type" value="Genomic_DNA"/>
</dbReference>
<evidence type="ECO:0000256" key="1">
    <source>
        <dbReference type="ARBA" id="ARBA00004141"/>
    </source>
</evidence>
<dbReference type="GO" id="GO:0080019">
    <property type="term" value="F:alcohol-forming very long-chain fatty acyl-CoA reductase activity"/>
    <property type="evidence" value="ECO:0007669"/>
    <property type="project" value="InterPro"/>
</dbReference>
<dbReference type="Proteomes" id="UP000037069">
    <property type="component" value="Unassembled WGS sequence"/>
</dbReference>
<dbReference type="STRING" id="7375.A0A0L0CB87"/>
<dbReference type="CDD" id="cd09071">
    <property type="entry name" value="FAR_C"/>
    <property type="match status" value="3"/>
</dbReference>
<dbReference type="PANTHER" id="PTHR11011">
    <property type="entry name" value="MALE STERILITY PROTEIN 2-RELATED"/>
    <property type="match status" value="1"/>
</dbReference>
<evidence type="ECO:0000256" key="4">
    <source>
        <dbReference type="ARBA" id="ARBA00022692"/>
    </source>
</evidence>
<protein>
    <recommendedName>
        <fullName evidence="11">Fatty acyl-CoA reductase</fullName>
        <ecNumber evidence="11">1.2.1.84</ecNumber>
    </recommendedName>
</protein>
<dbReference type="GO" id="GO:0102965">
    <property type="term" value="F:alcohol-forming long-chain fatty acyl-CoA reductase activity"/>
    <property type="evidence" value="ECO:0007669"/>
    <property type="project" value="UniProtKB-EC"/>
</dbReference>
<proteinExistence type="inferred from homology"/>
<comment type="function">
    <text evidence="11">Catalyzes the reduction of fatty acyl-CoA to fatty alcohols.</text>
</comment>
<reference evidence="14 15" key="1">
    <citation type="journal article" date="2015" name="Nat. Commun.">
        <title>Lucilia cuprina genome unlocks parasitic fly biology to underpin future interventions.</title>
        <authorList>
            <person name="Anstead C.A."/>
            <person name="Korhonen P.K."/>
            <person name="Young N.D."/>
            <person name="Hall R.S."/>
            <person name="Jex A.R."/>
            <person name="Murali S.C."/>
            <person name="Hughes D.S."/>
            <person name="Lee S.F."/>
            <person name="Perry T."/>
            <person name="Stroehlein A.J."/>
            <person name="Ansell B.R."/>
            <person name="Breugelmans B."/>
            <person name="Hofmann A."/>
            <person name="Qu J."/>
            <person name="Dugan S."/>
            <person name="Lee S.L."/>
            <person name="Chao H."/>
            <person name="Dinh H."/>
            <person name="Han Y."/>
            <person name="Doddapaneni H.V."/>
            <person name="Worley K.C."/>
            <person name="Muzny D.M."/>
            <person name="Ioannidis P."/>
            <person name="Waterhouse R.M."/>
            <person name="Zdobnov E.M."/>
            <person name="James P.J."/>
            <person name="Bagnall N.H."/>
            <person name="Kotze A.C."/>
            <person name="Gibbs R.A."/>
            <person name="Richards S."/>
            <person name="Batterham P."/>
            <person name="Gasser R.B."/>
        </authorList>
    </citation>
    <scope>NUCLEOTIDE SEQUENCE [LARGE SCALE GENOMIC DNA]</scope>
    <source>
        <strain evidence="14 15">LS</strain>
        <tissue evidence="14">Full body</tissue>
    </source>
</reference>
<keyword evidence="4 11" id="KW-0812">Transmembrane</keyword>
<name>A0A0L0CB87_LUCCU</name>
<dbReference type="OrthoDB" id="429813at2759"/>
<sequence>MPELTPVQEYYKGKTIFITGASGFMGKVLLEKLLYSCHELKEIIMICRPKRGKTPESRLEDMFKLPIFQRIKEERPHVLKKVTIYQGDVTYEMLGLSGENLKHVCDNTNIVFHMAATLKLEGNLKDAIDMNLAGTRRALDVAKQMKNLEAFVHLSTAFCNCDQEVMYEKVYDFPHKPEDLMRLAEWMDLKTLENITPDLLKPHPNTYTYSKRLAELFIRDHYETMPVIIARPSIVSPSAYEPVPGWVDNLNGPTGLMVGAGKGVIRSMLIDTSHKSEVIPVDYAINGLVVIPYEFCTKPRPEEIPIYNITCAEKRKVPWGIVIELSKKIGYQYPMETGLWYPDGCITTNRLHHQLNVILFHWLPAYFIDFILFLLGQKRFMIRVQNRVQIGLGVLQFFTMRAWNFKSKAYELLWENLSEEDKIIFNMNMDTVDNIEEYMISCIQGGRQYLMKESPDTLPKARRQLKFMYLLDRTCKAVFLGLLCYWTYNFVRPLCQKNIMEEKNLNQTSSPQIVKKSLSPAAYEPLRGWVDNLNGPTGLMIGCGKGVIRSVLVDENNKSEVIPVDYAINGLIVIPYEFNKGKRPAEVPVYNITNAEHRKMLGGTVIEMSKRINKEYPFNAGLWYPNPTVTTNKLYHQFNVLMFHWLPAYFLDFLMLIFGQKRFMVKIQNKIATGLEVLQFFTLHPWSFKSDNYGALWKNLTPKDKEIFNMNMDPKETEEEYLISCAKGARLFILKEKLEDLPKARLHMKIQYVVDKVCKTLIVVTPAFQEPLPGWVDNLNGPTGVMIGAGKGVIRSMLCNGELKSEVIPVDIAINGLIVIPYYVNQLKERPTHLPIFNLTVHESQKRTWKWVMDKGREYAEKYPFEVGLWYPDGNMTNNKYYHWFCVVMFMWLPAVLVDCLLTLFRQRRFMVRVQKRIATGLEVLQFFTTRAWDFKSNNFRELQKLLTEEEKKIFKINTEDIDDSDYLRSCILGGRQYVVKEPLCTLPKARVQLRCMYVLDRVCKTIICCYFAYWLIKKLGVMDFINDVFG</sequence>
<dbReference type="GO" id="GO:0005777">
    <property type="term" value="C:peroxisome"/>
    <property type="evidence" value="ECO:0007669"/>
    <property type="project" value="TreeGrafter"/>
</dbReference>
<comment type="subcellular location">
    <subcellularLocation>
        <location evidence="1">Membrane</location>
        <topology evidence="1">Multi-pass membrane protein</topology>
    </subcellularLocation>
</comment>
<accession>A0A0L0CB87</accession>
<keyword evidence="15" id="KW-1185">Reference proteome</keyword>
<dbReference type="AlphaFoldDB" id="A0A0L0CB87"/>
<dbReference type="InterPro" id="IPR013120">
    <property type="entry name" value="FAR_NAD-bd"/>
</dbReference>
<feature type="domain" description="Thioester reductase (TE)" evidence="13">
    <location>
        <begin position="521"/>
        <end position="569"/>
    </location>
</feature>
<dbReference type="OMA" id="VDDHEYM"/>
<evidence type="ECO:0000313" key="14">
    <source>
        <dbReference type="EMBL" id="KNC29497.1"/>
    </source>
</evidence>
<keyword evidence="9 11" id="KW-0472">Membrane</keyword>
<feature type="transmembrane region" description="Helical" evidence="11">
    <location>
        <begin position="881"/>
        <end position="905"/>
    </location>
</feature>
<keyword evidence="8 11" id="KW-0443">Lipid metabolism</keyword>
<evidence type="ECO:0000256" key="11">
    <source>
        <dbReference type="RuleBase" id="RU363097"/>
    </source>
</evidence>
<feature type="domain" description="Fatty acyl-CoA reductase C-terminal" evidence="12">
    <location>
        <begin position="643"/>
        <end position="736"/>
    </location>
</feature>
<evidence type="ECO:0000256" key="5">
    <source>
        <dbReference type="ARBA" id="ARBA00022857"/>
    </source>
</evidence>
<evidence type="ECO:0000259" key="13">
    <source>
        <dbReference type="Pfam" id="PF07993"/>
    </source>
</evidence>
<dbReference type="GO" id="GO:0016020">
    <property type="term" value="C:membrane"/>
    <property type="evidence" value="ECO:0007669"/>
    <property type="project" value="UniProtKB-SubCell"/>
</dbReference>
<feature type="domain" description="Fatty acyl-CoA reductase C-terminal" evidence="12">
    <location>
        <begin position="360"/>
        <end position="453"/>
    </location>
</feature>
<dbReference type="CDD" id="cd05236">
    <property type="entry name" value="FAR-N_SDR_e"/>
    <property type="match status" value="1"/>
</dbReference>
<feature type="domain" description="Thioester reductase (TE)" evidence="13">
    <location>
        <begin position="763"/>
        <end position="815"/>
    </location>
</feature>
<keyword evidence="3 11" id="KW-0444">Lipid biosynthesis</keyword>
<evidence type="ECO:0000256" key="8">
    <source>
        <dbReference type="ARBA" id="ARBA00023098"/>
    </source>
</evidence>
<comment type="catalytic activity">
    <reaction evidence="10 11">
        <text>a long-chain fatty acyl-CoA + 2 NADPH + 2 H(+) = a long-chain primary fatty alcohol + 2 NADP(+) + CoA</text>
        <dbReference type="Rhea" id="RHEA:52716"/>
        <dbReference type="ChEBI" id="CHEBI:15378"/>
        <dbReference type="ChEBI" id="CHEBI:57287"/>
        <dbReference type="ChEBI" id="CHEBI:57783"/>
        <dbReference type="ChEBI" id="CHEBI:58349"/>
        <dbReference type="ChEBI" id="CHEBI:77396"/>
        <dbReference type="ChEBI" id="CHEBI:83139"/>
        <dbReference type="EC" id="1.2.1.84"/>
    </reaction>
</comment>
<keyword evidence="6 11" id="KW-1133">Transmembrane helix</keyword>
<dbReference type="SUPFAM" id="SSF51735">
    <property type="entry name" value="NAD(P)-binding Rossmann-fold domains"/>
    <property type="match status" value="1"/>
</dbReference>
<dbReference type="EC" id="1.2.1.84" evidence="11"/>
<evidence type="ECO:0000256" key="10">
    <source>
        <dbReference type="ARBA" id="ARBA00052530"/>
    </source>
</evidence>
<dbReference type="PANTHER" id="PTHR11011:SF12">
    <property type="entry name" value="FATTY ACYL-COA REDUCTASE"/>
    <property type="match status" value="1"/>
</dbReference>
<dbReference type="Pfam" id="PF07993">
    <property type="entry name" value="NAD_binding_4"/>
    <property type="match status" value="3"/>
</dbReference>
<feature type="transmembrane region" description="Helical" evidence="11">
    <location>
        <begin position="999"/>
        <end position="1017"/>
    </location>
</feature>
<evidence type="ECO:0000256" key="2">
    <source>
        <dbReference type="ARBA" id="ARBA00005928"/>
    </source>
</evidence>
<evidence type="ECO:0000256" key="6">
    <source>
        <dbReference type="ARBA" id="ARBA00022989"/>
    </source>
</evidence>